<evidence type="ECO:0000313" key="3">
    <source>
        <dbReference type="Proteomes" id="UP000019484"/>
    </source>
</evidence>
<gene>
    <name evidence="2" type="ORF">A1O1_07878</name>
</gene>
<proteinExistence type="predicted"/>
<dbReference type="GeneID" id="19162733"/>
<feature type="signal peptide" evidence="1">
    <location>
        <begin position="1"/>
        <end position="20"/>
    </location>
</feature>
<name>W9XNK8_9EURO</name>
<dbReference type="RefSeq" id="XP_007726934.1">
    <property type="nucleotide sequence ID" value="XM_007728744.1"/>
</dbReference>
<dbReference type="EMBL" id="AMWN01000007">
    <property type="protein sequence ID" value="EXJ81813.1"/>
    <property type="molecule type" value="Genomic_DNA"/>
</dbReference>
<accession>W9XNK8</accession>
<keyword evidence="3" id="KW-1185">Reference proteome</keyword>
<evidence type="ECO:0000313" key="2">
    <source>
        <dbReference type="EMBL" id="EXJ81813.1"/>
    </source>
</evidence>
<organism evidence="2 3">
    <name type="scientific">Capronia coronata CBS 617.96</name>
    <dbReference type="NCBI Taxonomy" id="1182541"/>
    <lineage>
        <taxon>Eukaryota</taxon>
        <taxon>Fungi</taxon>
        <taxon>Dikarya</taxon>
        <taxon>Ascomycota</taxon>
        <taxon>Pezizomycotina</taxon>
        <taxon>Eurotiomycetes</taxon>
        <taxon>Chaetothyriomycetidae</taxon>
        <taxon>Chaetothyriales</taxon>
        <taxon>Herpotrichiellaceae</taxon>
        <taxon>Capronia</taxon>
    </lineage>
</organism>
<dbReference type="AlphaFoldDB" id="W9XNK8"/>
<feature type="chain" id="PRO_5004932108" evidence="1">
    <location>
        <begin position="21"/>
        <end position="224"/>
    </location>
</feature>
<protein>
    <submittedName>
        <fullName evidence="2">Uncharacterized protein</fullName>
    </submittedName>
</protein>
<reference evidence="2 3" key="1">
    <citation type="submission" date="2013-03" db="EMBL/GenBank/DDBJ databases">
        <title>The Genome Sequence of Capronia coronata CBS 617.96.</title>
        <authorList>
            <consortium name="The Broad Institute Genomics Platform"/>
            <person name="Cuomo C."/>
            <person name="de Hoog S."/>
            <person name="Gorbushina A."/>
            <person name="Walker B."/>
            <person name="Young S.K."/>
            <person name="Zeng Q."/>
            <person name="Gargeya S."/>
            <person name="Fitzgerald M."/>
            <person name="Haas B."/>
            <person name="Abouelleil A."/>
            <person name="Allen A.W."/>
            <person name="Alvarado L."/>
            <person name="Arachchi H.M."/>
            <person name="Berlin A.M."/>
            <person name="Chapman S.B."/>
            <person name="Gainer-Dewar J."/>
            <person name="Goldberg J."/>
            <person name="Griggs A."/>
            <person name="Gujja S."/>
            <person name="Hansen M."/>
            <person name="Howarth C."/>
            <person name="Imamovic A."/>
            <person name="Ireland A."/>
            <person name="Larimer J."/>
            <person name="McCowan C."/>
            <person name="Murphy C."/>
            <person name="Pearson M."/>
            <person name="Poon T.W."/>
            <person name="Priest M."/>
            <person name="Roberts A."/>
            <person name="Saif S."/>
            <person name="Shea T."/>
            <person name="Sisk P."/>
            <person name="Sykes S."/>
            <person name="Wortman J."/>
            <person name="Nusbaum C."/>
            <person name="Birren B."/>
        </authorList>
    </citation>
    <scope>NUCLEOTIDE SEQUENCE [LARGE SCALE GENOMIC DNA]</scope>
    <source>
        <strain evidence="2 3">CBS 617.96</strain>
    </source>
</reference>
<dbReference type="HOGENOM" id="CLU_1234851_0_0_1"/>
<dbReference type="Proteomes" id="UP000019484">
    <property type="component" value="Unassembled WGS sequence"/>
</dbReference>
<keyword evidence="1" id="KW-0732">Signal</keyword>
<sequence>MISLYLVSAAISLMATFAHGLPFGPILPKITIREESIPYFPRPTGPSVGIRRDTSSATTGMEQIFTTGAGTHGKRERTQRLDVGASIRSDEHAFRNARFIPYRPADTLRVHNLASPTTSTSEEDPSIIYLSTGIISSSSSPLPTGIRTLPPTTAISIAGAPAPLPAAASTTPAAASISVSSTSTSTSTGCPFASTGASQSEQPLPVIVTVIPAASSTNTVTSTQ</sequence>
<evidence type="ECO:0000256" key="1">
    <source>
        <dbReference type="SAM" id="SignalP"/>
    </source>
</evidence>
<comment type="caution">
    <text evidence="2">The sequence shown here is derived from an EMBL/GenBank/DDBJ whole genome shotgun (WGS) entry which is preliminary data.</text>
</comment>